<dbReference type="InterPro" id="IPR001841">
    <property type="entry name" value="Znf_RING"/>
</dbReference>
<evidence type="ECO:0000256" key="4">
    <source>
        <dbReference type="ARBA" id="ARBA00022679"/>
    </source>
</evidence>
<keyword evidence="7" id="KW-0833">Ubl conjugation pathway</keyword>
<reference evidence="12" key="1">
    <citation type="submission" date="2019-08" db="EMBL/GenBank/DDBJ databases">
        <title>The improved chromosome-level genome for the pearl oyster Pinctada fucata martensii using PacBio sequencing and Hi-C.</title>
        <authorList>
            <person name="Zheng Z."/>
        </authorList>
    </citation>
    <scope>NUCLEOTIDE SEQUENCE</scope>
    <source>
        <strain evidence="12">ZZ-2019</strain>
        <tissue evidence="12">Adductor muscle</tissue>
    </source>
</reference>
<dbReference type="InterPro" id="IPR013083">
    <property type="entry name" value="Znf_RING/FYVE/PHD"/>
</dbReference>
<comment type="caution">
    <text evidence="12">The sequence shown here is derived from an EMBL/GenBank/DDBJ whole genome shotgun (WGS) entry which is preliminary data.</text>
</comment>
<evidence type="ECO:0000256" key="5">
    <source>
        <dbReference type="ARBA" id="ARBA00022723"/>
    </source>
</evidence>
<evidence type="ECO:0000313" key="12">
    <source>
        <dbReference type="EMBL" id="KAK3096579.1"/>
    </source>
</evidence>
<dbReference type="Gene3D" id="3.30.40.10">
    <property type="entry name" value="Zinc/RING finger domain, C3HC4 (zinc finger)"/>
    <property type="match status" value="1"/>
</dbReference>
<dbReference type="Pfam" id="PF13639">
    <property type="entry name" value="zf-RING_2"/>
    <property type="match status" value="1"/>
</dbReference>
<dbReference type="EMBL" id="VSWD01000007">
    <property type="protein sequence ID" value="KAK3096579.1"/>
    <property type="molecule type" value="Genomic_DNA"/>
</dbReference>
<dbReference type="AlphaFoldDB" id="A0AA88Y8E7"/>
<dbReference type="PANTHER" id="PTHR15710:SF243">
    <property type="entry name" value="E3 UBIQUITIN-PROTEIN LIGASE PRAJA-2 ISOFORM X1"/>
    <property type="match status" value="1"/>
</dbReference>
<feature type="region of interest" description="Disordered" evidence="10">
    <location>
        <begin position="16"/>
        <end position="73"/>
    </location>
</feature>
<dbReference type="CDD" id="cd16667">
    <property type="entry name" value="RING-H2_RNF126-like"/>
    <property type="match status" value="1"/>
</dbReference>
<feature type="region of interest" description="Disordered" evidence="10">
    <location>
        <begin position="312"/>
        <end position="341"/>
    </location>
</feature>
<dbReference type="PANTHER" id="PTHR15710">
    <property type="entry name" value="E3 UBIQUITIN-PROTEIN LIGASE PRAJA"/>
    <property type="match status" value="1"/>
</dbReference>
<evidence type="ECO:0000256" key="6">
    <source>
        <dbReference type="ARBA" id="ARBA00022771"/>
    </source>
</evidence>
<evidence type="ECO:0000259" key="11">
    <source>
        <dbReference type="PROSITE" id="PS50089"/>
    </source>
</evidence>
<evidence type="ECO:0000313" key="13">
    <source>
        <dbReference type="Proteomes" id="UP001186944"/>
    </source>
</evidence>
<evidence type="ECO:0000256" key="3">
    <source>
        <dbReference type="ARBA" id="ARBA00012483"/>
    </source>
</evidence>
<dbReference type="SMART" id="SM00184">
    <property type="entry name" value="RING"/>
    <property type="match status" value="1"/>
</dbReference>
<comment type="catalytic activity">
    <reaction evidence="1">
        <text>S-ubiquitinyl-[E2 ubiquitin-conjugating enzyme]-L-cysteine + [acceptor protein]-L-lysine = [E2 ubiquitin-conjugating enzyme]-L-cysteine + N(6)-ubiquitinyl-[acceptor protein]-L-lysine.</text>
        <dbReference type="EC" id="2.3.2.27"/>
    </reaction>
</comment>
<keyword evidence="8" id="KW-0862">Zinc</keyword>
<evidence type="ECO:0000256" key="1">
    <source>
        <dbReference type="ARBA" id="ARBA00000900"/>
    </source>
</evidence>
<dbReference type="GO" id="GO:0008270">
    <property type="term" value="F:zinc ion binding"/>
    <property type="evidence" value="ECO:0007669"/>
    <property type="project" value="UniProtKB-KW"/>
</dbReference>
<keyword evidence="5" id="KW-0479">Metal-binding</keyword>
<keyword evidence="4" id="KW-0808">Transferase</keyword>
<evidence type="ECO:0000256" key="2">
    <source>
        <dbReference type="ARBA" id="ARBA00004906"/>
    </source>
</evidence>
<dbReference type="SUPFAM" id="SSF57850">
    <property type="entry name" value="RING/U-box"/>
    <property type="match status" value="1"/>
</dbReference>
<keyword evidence="6 9" id="KW-0863">Zinc-finger</keyword>
<accession>A0AA88Y8E7</accession>
<dbReference type="EC" id="2.3.2.27" evidence="3"/>
<feature type="compositionally biased region" description="Basic and acidic residues" evidence="10">
    <location>
        <begin position="21"/>
        <end position="35"/>
    </location>
</feature>
<feature type="domain" description="RING-type" evidence="11">
    <location>
        <begin position="261"/>
        <end position="302"/>
    </location>
</feature>
<gene>
    <name evidence="12" type="ORF">FSP39_001452</name>
</gene>
<protein>
    <recommendedName>
        <fullName evidence="3">RING-type E3 ubiquitin transferase</fullName>
        <ecNumber evidence="3">2.3.2.27</ecNumber>
    </recommendedName>
</protein>
<name>A0AA88Y8E7_PINIB</name>
<keyword evidence="13" id="KW-1185">Reference proteome</keyword>
<evidence type="ECO:0000256" key="8">
    <source>
        <dbReference type="ARBA" id="ARBA00022833"/>
    </source>
</evidence>
<dbReference type="GO" id="GO:0061630">
    <property type="term" value="F:ubiquitin protein ligase activity"/>
    <property type="evidence" value="ECO:0007669"/>
    <property type="project" value="UniProtKB-EC"/>
</dbReference>
<evidence type="ECO:0000256" key="10">
    <source>
        <dbReference type="SAM" id="MobiDB-lite"/>
    </source>
</evidence>
<dbReference type="FunFam" id="3.30.40.10:FF:000069">
    <property type="entry name" value="E3 ubiquitin-protein ligase RNF115"/>
    <property type="match status" value="1"/>
</dbReference>
<evidence type="ECO:0000256" key="7">
    <source>
        <dbReference type="ARBA" id="ARBA00022786"/>
    </source>
</evidence>
<dbReference type="GO" id="GO:0000209">
    <property type="term" value="P:protein polyubiquitination"/>
    <property type="evidence" value="ECO:0007669"/>
    <property type="project" value="UniProtKB-ARBA"/>
</dbReference>
<dbReference type="Proteomes" id="UP001186944">
    <property type="component" value="Unassembled WGS sequence"/>
</dbReference>
<feature type="non-terminal residue" evidence="12">
    <location>
        <position position="1"/>
    </location>
</feature>
<dbReference type="GO" id="GO:0005737">
    <property type="term" value="C:cytoplasm"/>
    <property type="evidence" value="ECO:0007669"/>
    <property type="project" value="TreeGrafter"/>
</dbReference>
<organism evidence="12 13">
    <name type="scientific">Pinctada imbricata</name>
    <name type="common">Atlantic pearl-oyster</name>
    <name type="synonym">Pinctada martensii</name>
    <dbReference type="NCBI Taxonomy" id="66713"/>
    <lineage>
        <taxon>Eukaryota</taxon>
        <taxon>Metazoa</taxon>
        <taxon>Spiralia</taxon>
        <taxon>Lophotrochozoa</taxon>
        <taxon>Mollusca</taxon>
        <taxon>Bivalvia</taxon>
        <taxon>Autobranchia</taxon>
        <taxon>Pteriomorphia</taxon>
        <taxon>Pterioida</taxon>
        <taxon>Pterioidea</taxon>
        <taxon>Pteriidae</taxon>
        <taxon>Pinctada</taxon>
    </lineage>
</organism>
<comment type="pathway">
    <text evidence="2">Protein modification; protein ubiquitination.</text>
</comment>
<dbReference type="PROSITE" id="PS50089">
    <property type="entry name" value="ZF_RING_2"/>
    <property type="match status" value="1"/>
</dbReference>
<evidence type="ECO:0000256" key="9">
    <source>
        <dbReference type="PROSITE-ProRule" id="PRU00175"/>
    </source>
</evidence>
<sequence>YIQLWGRAFLENFQNSVGGPLRDDSASGSRDRGSDSEDDSDRPQPHGLRPQRLTPITRISVRTGGNRSRQNRAPPYLQGLLQVFVDRLTGEMGQPLNIFPIHGNPGDYAWGVGGLDNIITQLLNQLEGSGPPPAEKGKIEALPTVQITQTQVGKSHLPTVQITQTQVGKSHLPTVQIIQTQVGKSHLLTVQITQTQVCKSHLPLRKSHTQVGKSRLPTVQLTQTQVCKSHLPLRKSHTQVGKSRLPTVQLTQTQVDAVVQCSVCMEDFKLGEEAKKLPCEHHFHKDCIVPWLQMHGTCPVCRKDLNGQDSSLKNDDSLLSEIENISHPSRQDSDNDNSNPE</sequence>
<proteinExistence type="predicted"/>